<evidence type="ECO:0000256" key="1">
    <source>
        <dbReference type="ARBA" id="ARBA00022801"/>
    </source>
</evidence>
<accession>A0A1T4NGP6</accession>
<reference evidence="3 4" key="1">
    <citation type="submission" date="2017-02" db="EMBL/GenBank/DDBJ databases">
        <authorList>
            <person name="Peterson S.W."/>
        </authorList>
    </citation>
    <scope>NUCLEOTIDE SEQUENCE [LARGE SCALE GENOMIC DNA]</scope>
    <source>
        <strain evidence="3 4">ATCC BAA-909</strain>
    </source>
</reference>
<dbReference type="InterPro" id="IPR050300">
    <property type="entry name" value="GDXG_lipolytic_enzyme"/>
</dbReference>
<evidence type="ECO:0000259" key="2">
    <source>
        <dbReference type="Pfam" id="PF20434"/>
    </source>
</evidence>
<feature type="domain" description="BD-FAE-like" evidence="2">
    <location>
        <begin position="23"/>
        <end position="236"/>
    </location>
</feature>
<dbReference type="AlphaFoldDB" id="A0A1T4NGP6"/>
<dbReference type="PANTHER" id="PTHR48081">
    <property type="entry name" value="AB HYDROLASE SUPERFAMILY PROTEIN C4A8.06C"/>
    <property type="match status" value="1"/>
</dbReference>
<protein>
    <submittedName>
        <fullName evidence="3">Acetyl esterase/lipase</fullName>
    </submittedName>
</protein>
<proteinExistence type="predicted"/>
<dbReference type="EMBL" id="FUXC01000006">
    <property type="protein sequence ID" value="SJZ77908.1"/>
    <property type="molecule type" value="Genomic_DNA"/>
</dbReference>
<dbReference type="InterPro" id="IPR029058">
    <property type="entry name" value="AB_hydrolase_fold"/>
</dbReference>
<dbReference type="Proteomes" id="UP000190395">
    <property type="component" value="Unassembled WGS sequence"/>
</dbReference>
<dbReference type="PANTHER" id="PTHR48081:SF6">
    <property type="entry name" value="PEPTIDASE S9 PROLYL OLIGOPEPTIDASE CATALYTIC DOMAIN-CONTAINING PROTEIN"/>
    <property type="match status" value="1"/>
</dbReference>
<gene>
    <name evidence="3" type="ORF">SAMN02745152_01189</name>
</gene>
<sequence>MNHEKIELCPPSKASIAPYILENQKKNPFILVVPGGGYNHFGKKEQETIALFWNSLGFSSAVLYYTLAPFKFPEALFDLARAVAFIKKNSDEWNIDSQKIYLCGFSAGGHLCASLGCFWNTPLLQNLTLDGKILLPEQIRPDALCLCYPVISADKKICHEGSIQRLTENLTEDERIELCKKTFTQNPENKNSEELIRDAVSLEKHISKDFPKTFVWHTRTDKAVPAENTLVFAKSLKDAGIEFEYHLFKEGEHGLALAENTPAQLWPQMFVNFITSAAGIVATPKAF</sequence>
<dbReference type="InterPro" id="IPR049492">
    <property type="entry name" value="BD-FAE-like_dom"/>
</dbReference>
<dbReference type="Gene3D" id="3.40.50.1820">
    <property type="entry name" value="alpha/beta hydrolase"/>
    <property type="match status" value="1"/>
</dbReference>
<keyword evidence="1" id="KW-0378">Hydrolase</keyword>
<name>A0A1T4NGP6_9SPIR</name>
<dbReference type="RefSeq" id="WP_078930935.1">
    <property type="nucleotide sequence ID" value="NZ_FUXC01000006.1"/>
</dbReference>
<dbReference type="OrthoDB" id="9794725at2"/>
<evidence type="ECO:0000313" key="3">
    <source>
        <dbReference type="EMBL" id="SJZ77908.1"/>
    </source>
</evidence>
<evidence type="ECO:0000313" key="4">
    <source>
        <dbReference type="Proteomes" id="UP000190395"/>
    </source>
</evidence>
<dbReference type="GeneID" id="303367431"/>
<organism evidence="3 4">
    <name type="scientific">Treponema berlinense</name>
    <dbReference type="NCBI Taxonomy" id="225004"/>
    <lineage>
        <taxon>Bacteria</taxon>
        <taxon>Pseudomonadati</taxon>
        <taxon>Spirochaetota</taxon>
        <taxon>Spirochaetia</taxon>
        <taxon>Spirochaetales</taxon>
        <taxon>Treponemataceae</taxon>
        <taxon>Treponema</taxon>
    </lineage>
</organism>
<dbReference type="Pfam" id="PF20434">
    <property type="entry name" value="BD-FAE"/>
    <property type="match status" value="1"/>
</dbReference>
<dbReference type="SUPFAM" id="SSF53474">
    <property type="entry name" value="alpha/beta-Hydrolases"/>
    <property type="match status" value="1"/>
</dbReference>
<dbReference type="GO" id="GO:0016787">
    <property type="term" value="F:hydrolase activity"/>
    <property type="evidence" value="ECO:0007669"/>
    <property type="project" value="UniProtKB-KW"/>
</dbReference>
<dbReference type="STRING" id="225004.SAMN02745152_01189"/>
<keyword evidence="4" id="KW-1185">Reference proteome</keyword>